<feature type="compositionally biased region" description="Low complexity" evidence="13">
    <location>
        <begin position="1971"/>
        <end position="1982"/>
    </location>
</feature>
<feature type="region of interest" description="Disordered" evidence="13">
    <location>
        <begin position="677"/>
        <end position="725"/>
    </location>
</feature>
<evidence type="ECO:0000256" key="3">
    <source>
        <dbReference type="ARBA" id="ARBA00022679"/>
    </source>
</evidence>
<evidence type="ECO:0000259" key="14">
    <source>
        <dbReference type="PROSITE" id="PS50178"/>
    </source>
</evidence>
<dbReference type="FunFam" id="3.30.810.10:FF:000001">
    <property type="entry name" value="1-phosphatidylinositol 3-phosphate 5-kinase FAB1"/>
    <property type="match status" value="1"/>
</dbReference>
<feature type="compositionally biased region" description="Polar residues" evidence="13">
    <location>
        <begin position="1940"/>
        <end position="1970"/>
    </location>
</feature>
<feature type="compositionally biased region" description="Low complexity" evidence="13">
    <location>
        <begin position="2035"/>
        <end position="2049"/>
    </location>
</feature>
<dbReference type="Gene3D" id="3.30.800.10">
    <property type="entry name" value="Phosphatidylinositol Phosphate Kinase II Beta"/>
    <property type="match status" value="1"/>
</dbReference>
<dbReference type="FunFam" id="3.30.40.10:FF:000283">
    <property type="entry name" value="1-phosphatidylinositol-3-phosphate 5-kinase (Fab1)"/>
    <property type="match status" value="1"/>
</dbReference>
<dbReference type="InterPro" id="IPR027484">
    <property type="entry name" value="PInositol-4-P-5-kinase_N"/>
</dbReference>
<dbReference type="SMART" id="SM00330">
    <property type="entry name" value="PIPKc"/>
    <property type="match status" value="1"/>
</dbReference>
<proteinExistence type="predicted"/>
<feature type="compositionally biased region" description="Low complexity" evidence="13">
    <location>
        <begin position="436"/>
        <end position="447"/>
    </location>
</feature>
<dbReference type="PANTHER" id="PTHR45748">
    <property type="entry name" value="1-PHOSPHATIDYLINOSITOL 3-PHOSPHATE 5-KINASE-RELATED"/>
    <property type="match status" value="1"/>
</dbReference>
<dbReference type="Gene3D" id="3.30.810.10">
    <property type="entry name" value="2-Layer Sandwich"/>
    <property type="match status" value="1"/>
</dbReference>
<feature type="compositionally biased region" description="Low complexity" evidence="13">
    <location>
        <begin position="192"/>
        <end position="203"/>
    </location>
</feature>
<feature type="compositionally biased region" description="Low complexity" evidence="13">
    <location>
        <begin position="2078"/>
        <end position="2100"/>
    </location>
</feature>
<dbReference type="InterPro" id="IPR027409">
    <property type="entry name" value="GroEL-like_apical_dom_sf"/>
</dbReference>
<name>A0AAD6IQY1_DREDA</name>
<dbReference type="Gene3D" id="3.30.40.10">
    <property type="entry name" value="Zinc/RING finger domain, C3HC4 (zinc finger)"/>
    <property type="match status" value="1"/>
</dbReference>
<dbReference type="GO" id="GO:0046854">
    <property type="term" value="P:phosphatidylinositol phosphate biosynthetic process"/>
    <property type="evidence" value="ECO:0007669"/>
    <property type="project" value="TreeGrafter"/>
</dbReference>
<feature type="domain" description="FYVE-type" evidence="14">
    <location>
        <begin position="611"/>
        <end position="662"/>
    </location>
</feature>
<dbReference type="EMBL" id="JAQGDS010000012">
    <property type="protein sequence ID" value="KAJ6256738.1"/>
    <property type="molecule type" value="Genomic_DNA"/>
</dbReference>
<dbReference type="InterPro" id="IPR017455">
    <property type="entry name" value="Znf_FYVE-rel"/>
</dbReference>
<dbReference type="InterPro" id="IPR011011">
    <property type="entry name" value="Znf_FYVE_PHD"/>
</dbReference>
<dbReference type="GO" id="GO:0000329">
    <property type="term" value="C:fungal-type vacuole membrane"/>
    <property type="evidence" value="ECO:0007669"/>
    <property type="project" value="TreeGrafter"/>
</dbReference>
<feature type="compositionally biased region" description="Basic and acidic residues" evidence="13">
    <location>
        <begin position="1924"/>
        <end position="1934"/>
    </location>
</feature>
<feature type="domain" description="PIPK" evidence="15">
    <location>
        <begin position="2428"/>
        <end position="2746"/>
    </location>
</feature>
<feature type="compositionally biased region" description="Basic and acidic residues" evidence="13">
    <location>
        <begin position="2005"/>
        <end position="2034"/>
    </location>
</feature>
<dbReference type="CDD" id="cd03334">
    <property type="entry name" value="Fab1_TCP"/>
    <property type="match status" value="1"/>
</dbReference>
<feature type="region of interest" description="Disordered" evidence="13">
    <location>
        <begin position="482"/>
        <end position="568"/>
    </location>
</feature>
<gene>
    <name evidence="16" type="ORF">Dda_8605</name>
</gene>
<dbReference type="PROSITE" id="PS50178">
    <property type="entry name" value="ZF_FYVE"/>
    <property type="match status" value="1"/>
</dbReference>
<dbReference type="Pfam" id="PF01504">
    <property type="entry name" value="PIP5K"/>
    <property type="match status" value="1"/>
</dbReference>
<feature type="compositionally biased region" description="Low complexity" evidence="13">
    <location>
        <begin position="762"/>
        <end position="774"/>
    </location>
</feature>
<evidence type="ECO:0000313" key="17">
    <source>
        <dbReference type="Proteomes" id="UP001221413"/>
    </source>
</evidence>
<dbReference type="PANTHER" id="PTHR45748:SF7">
    <property type="entry name" value="1-PHOSPHATIDYLINOSITOL 3-PHOSPHATE 5-KINASE-RELATED"/>
    <property type="match status" value="1"/>
</dbReference>
<feature type="region of interest" description="Disordered" evidence="13">
    <location>
        <begin position="737"/>
        <end position="756"/>
    </location>
</feature>
<evidence type="ECO:0000256" key="11">
    <source>
        <dbReference type="PROSITE-ProRule" id="PRU00091"/>
    </source>
</evidence>
<feature type="compositionally biased region" description="Acidic residues" evidence="13">
    <location>
        <begin position="351"/>
        <end position="365"/>
    </location>
</feature>
<feature type="compositionally biased region" description="Basic and acidic residues" evidence="13">
    <location>
        <begin position="151"/>
        <end position="171"/>
    </location>
</feature>
<organism evidence="16 17">
    <name type="scientific">Drechslerella dactyloides</name>
    <name type="common">Nematode-trapping fungus</name>
    <name type="synonym">Arthrobotrys dactyloides</name>
    <dbReference type="NCBI Taxonomy" id="74499"/>
    <lineage>
        <taxon>Eukaryota</taxon>
        <taxon>Fungi</taxon>
        <taxon>Dikarya</taxon>
        <taxon>Ascomycota</taxon>
        <taxon>Pezizomycotina</taxon>
        <taxon>Orbiliomycetes</taxon>
        <taxon>Orbiliales</taxon>
        <taxon>Orbiliaceae</taxon>
        <taxon>Drechslerella</taxon>
    </lineage>
</organism>
<dbReference type="PROSITE" id="PS51455">
    <property type="entry name" value="PIPK"/>
    <property type="match status" value="1"/>
</dbReference>
<dbReference type="InterPro" id="IPR002498">
    <property type="entry name" value="PInositol-4-P-4/5-kinase_core"/>
</dbReference>
<keyword evidence="3 12" id="KW-0808">Transferase</keyword>
<dbReference type="SUPFAM" id="SSF52029">
    <property type="entry name" value="GroEL apical domain-like"/>
    <property type="match status" value="1"/>
</dbReference>
<feature type="compositionally biased region" description="Basic and acidic residues" evidence="13">
    <location>
        <begin position="2274"/>
        <end position="2295"/>
    </location>
</feature>
<feature type="region of interest" description="Disordered" evidence="13">
    <location>
        <begin position="762"/>
        <end position="811"/>
    </location>
</feature>
<dbReference type="InterPro" id="IPR000306">
    <property type="entry name" value="Znf_FYVE"/>
</dbReference>
<dbReference type="InterPro" id="IPR044769">
    <property type="entry name" value="PIKfyve_PIPKc"/>
</dbReference>
<feature type="region of interest" description="Disordered" evidence="13">
    <location>
        <begin position="406"/>
        <end position="448"/>
    </location>
</feature>
<keyword evidence="9 12" id="KW-0067">ATP-binding</keyword>
<evidence type="ECO:0000256" key="7">
    <source>
        <dbReference type="ARBA" id="ARBA00022777"/>
    </source>
</evidence>
<feature type="region of interest" description="Disordered" evidence="13">
    <location>
        <begin position="145"/>
        <end position="292"/>
    </location>
</feature>
<comment type="catalytic activity">
    <reaction evidence="1">
        <text>a 1,2-diacyl-sn-glycero-3-phospho-(1D-myo-inositol-3-phosphate) + ATP = a 1,2-diacyl-sn-glycero-3-phospho-(1D-myo-inositol-3,5-bisphosphate) + ADP + H(+)</text>
        <dbReference type="Rhea" id="RHEA:13609"/>
        <dbReference type="ChEBI" id="CHEBI:15378"/>
        <dbReference type="ChEBI" id="CHEBI:30616"/>
        <dbReference type="ChEBI" id="CHEBI:57923"/>
        <dbReference type="ChEBI" id="CHEBI:58088"/>
        <dbReference type="ChEBI" id="CHEBI:456216"/>
        <dbReference type="EC" id="2.7.1.150"/>
    </reaction>
</comment>
<dbReference type="InterPro" id="IPR013083">
    <property type="entry name" value="Znf_RING/FYVE/PHD"/>
</dbReference>
<feature type="compositionally biased region" description="Polar residues" evidence="13">
    <location>
        <begin position="255"/>
        <end position="272"/>
    </location>
</feature>
<dbReference type="InterPro" id="IPR002423">
    <property type="entry name" value="Cpn60/GroEL/TCP-1"/>
</dbReference>
<feature type="compositionally biased region" description="Polar residues" evidence="13">
    <location>
        <begin position="1899"/>
        <end position="1923"/>
    </location>
</feature>
<dbReference type="CDD" id="cd17300">
    <property type="entry name" value="PIPKc_PIKfyve"/>
    <property type="match status" value="1"/>
</dbReference>
<feature type="region of interest" description="Disordered" evidence="13">
    <location>
        <begin position="1332"/>
        <end position="1376"/>
    </location>
</feature>
<evidence type="ECO:0000256" key="5">
    <source>
        <dbReference type="ARBA" id="ARBA00022741"/>
    </source>
</evidence>
<dbReference type="GO" id="GO:0005524">
    <property type="term" value="F:ATP binding"/>
    <property type="evidence" value="ECO:0007669"/>
    <property type="project" value="UniProtKB-UniRule"/>
</dbReference>
<dbReference type="GO" id="GO:0010008">
    <property type="term" value="C:endosome membrane"/>
    <property type="evidence" value="ECO:0007669"/>
    <property type="project" value="TreeGrafter"/>
</dbReference>
<feature type="region of interest" description="Disordered" evidence="13">
    <location>
        <begin position="1894"/>
        <end position="2176"/>
    </location>
</feature>
<evidence type="ECO:0000256" key="9">
    <source>
        <dbReference type="ARBA" id="ARBA00022840"/>
    </source>
</evidence>
<feature type="compositionally biased region" description="Basic and acidic residues" evidence="13">
    <location>
        <begin position="492"/>
        <end position="510"/>
    </location>
</feature>
<feature type="region of interest" description="Disordered" evidence="13">
    <location>
        <begin position="66"/>
        <end position="90"/>
    </location>
</feature>
<keyword evidence="5 12" id="KW-0547">Nucleotide-binding</keyword>
<evidence type="ECO:0000256" key="13">
    <source>
        <dbReference type="SAM" id="MobiDB-lite"/>
    </source>
</evidence>
<feature type="compositionally biased region" description="Basic and acidic residues" evidence="13">
    <location>
        <begin position="1347"/>
        <end position="1358"/>
    </location>
</feature>
<dbReference type="SMART" id="SM00064">
    <property type="entry name" value="FYVE"/>
    <property type="match status" value="1"/>
</dbReference>
<sequence>MSPALQTQVLRSSARRPGAYVRSREEVDPSSTHRHQIRISKTHPASPRYPRLMSPTVRQFSEAMPPSSAVNKMERLHPRRPSVDSESSVLTPAQPLDPAVLDDIHAVAANSPTLTSFALTPSKRKSVIPEQTGLNRIYSLVKGAVVGSTRDSPDSPSKKPRSESGKNDDAASIRSGYSHIEASSAETSQLASPTSTTGTTKPSDVSPVSPFQELISPIKGPTRKTVIVDRMATRTPQPEDRKSSVKEKLYGELSRANSSRSLTSTGQRTPGTATFPREVPYQPSPAPFETSDSRTEFAADPEYDSLATSLNEGSAVLVDPQNQQTHSRRESLLSVKSGRAYDPLSTKPVDADLENDIDQNLENDVDNDRASEISTDDDDDVIEMGGYLGKVSGLGKALNDKNLEQSLAKAEAPTSNAAPPGKDGRRTSASTSAIQSPTAASFSPSASRHQYRASIDKTLEIPTADVLNGDIIVEPLPQHPSLTHSLLSSEESPDRDLFDMKESGTQDKPQDTLSVPDPDEAARTPKLRSKATAQHGLLQRGSSSSSVATGTTTTGRGDQGTAEMSRSFGQEGYLRNSQASSKLFQNEAKVGAALMRLRQGKGLSRDFWMKDENCKECFICQRPFTTFRRKHHCRTCGQIFCSKCTTLVDGDKFGHTGSMRVCINPCLQILENYQDDDSSGTEANYSFKPTRRNPANNTPKTPKGARPKSGGYDNNAATPMKRPNRIGARQGVALEYESGGIASPSRPSSARSMRRPVSSYNLLQQSQQPTTSTPRHQHSKSINRWSIFGQPGSESNSPEDHRRAPFQDLSSDSFKSIAKDSIIDPELAPYMSDEDADGEEEPMGIFATIAPKFQSPQEDEMLRQIAANANALSSVPTDLSGVANDLKAIKPPNRHKKTVSISALPTPNSRLHALPVFLPAPHQGHRRRKSGYSMGAQNPIVSQNYMALLQKSNHTHKQLLMPGNRGSFGALLGAPLDYGFSKQLKPKTELNPASIQHVKRLLYQLLEAAKIDNVKAWESALLPVVFKCTDEVKPDVRNGESIDLRYYCKIKRIPGGKPSDTHYVSGVVFTKNLAAKSMRRSIPHPRIAVVAFPVEYHRHQAHFMSLEPVIAQEKEYLRNMVNRILSLNPTIVLVERDVSGLALDYLKEHNVAVAMRVKPTVIEAVARCAQADIIMSAEETAFRTHRVGKCLSFDVKTYTHKDITTLNNRRTYMYFSGCKGDLGCTIVLRGANAETLAKIKQVTEFMVYAVYNMKLETCLMEEQGAIIPDSIVEGSLERSNTIRQDTKILEKSASEMAPCADCNLESVLVPNINIVTPTRLSEEPVGFFDEKSPIKESEEIQPDCQQETEKSIETEKPKSMSQSSKLIPESSDEYPDDLPAPNYYSEYVKEHENKILSVSPFVKFAQPHLLMRARDFERRLEFLKRQIKQTSADDPSKAVDAGDEPFELITPEMLHGKLSSKSRKMNELVRAVHEAEYDKVLFNYETQKKQWENYLAQNADLFDPLEHQRIVMLYSMISTDTSIPCRGPEMILFEYYNGEPDDDEYRERDYAREADCTLGQYINDLVITREYLCDTGCNKHMIEHHRSYVHGEARISVHVEAYTCPTKGEEEEILMWSICKICTDKTPTEAIRMSDSTWRYSLGKFFETLFWSVGLTTNKAGCSHDFYREHIRYFGLKNYAVRIEYMPIELMEVIVPRPKVTWKPELDLKMKNEIYLSMNSKINRYWDTVVSRLKSINVETVTAENLEACKAEIQSMLGRAEEERTWLVIKLQEKYTNSRYYEVIPLNRAMRAFQERVSDWDSEFTDFYEKFFPSEKDITRMATAQLKKLFLDRSSTASSVQTDNESTTTVDKESVQSVPIDDGSTLSPTATVRGPTSISPEAAQEVLTSVVEDHKEQNVPDSATESRQNSLSELSNSQANSTELKPEGEAEKPADAVSLHGTSPDMSSPDITRTNSLSASVQTMPSMTDETSGPSPTASSPALERSPQKKAEEVAPAPSPVETASPKREEQKEDKEQKQEEQKDDKEPKQKEQAETATSTETAPTPTTSIPVMNKTTPKRKSPIPPAGRSTGPYGVGRASTNASTISSTSTTRGLGLTQSMRPGDLLRKKSEKTGKKLQKPPPEPKPERQKQEKVKISDRMRHVTTSLGGKGHNKPTQLPIPRSHPLGAIGNSGPRVSSLAKRFEELSREFQRERENNERRTLANRRSRAFPVTSMRPVVEVFRDIRQATQDVSDDEIDIKTPEPKNVPVPEANKLAEDMGAAQHTKPIPEVPLKPEDEPTPKPNEDETAAKPTEDAAGETPSEAHPKTAENEAEASDTEMSLVSDSESSKILSAVAEEVLKVPEVSDEIKAEVEAGLQRSERSSLMRLLTNFWSERSASGWSALEYPLMPSDHVFLDTDVIVREDEPSSLIAFTLGLPDYVQKLSQLRTDAMNSLENSVGTIVHPDGTTHHHHEHPSELDHAVQRSLLRETGTHLRYQFQEGNAKMYCKVFFAEQFDALRKNCGVADRFIESMSRCIKWDSKGGKTKSVFLKTLDDRIILKQLSPIETNAFLKFAPSYFHIMSEALFHELPTAIAKMLGFFTISIKNPNTGTELRWDLLVMENLFYDRKMSRTFDLKGSMRNRYVQETGEQNEVLLDENMVDYIWKNPLFVREHSKKLLRASLWNDTLFLERNQVMDYSLMVGIDDQRKELVIGLIDCVRTYTFDKRIENYLKSSGIAGGGRNKPTITSPKEYKRRFREAMERYVLEAPNCWRQPRVTWLNPVGIPFAARKEAEEAQKREQEATAA</sequence>
<dbReference type="Gene3D" id="3.50.7.10">
    <property type="entry name" value="GroEL"/>
    <property type="match status" value="1"/>
</dbReference>
<evidence type="ECO:0000256" key="10">
    <source>
        <dbReference type="ARBA" id="ARBA00075294"/>
    </source>
</evidence>
<feature type="compositionally biased region" description="Low complexity" evidence="13">
    <location>
        <begin position="541"/>
        <end position="561"/>
    </location>
</feature>
<reference evidence="16" key="1">
    <citation type="submission" date="2023-01" db="EMBL/GenBank/DDBJ databases">
        <title>The chitinases involved in constricting ring structure development in the nematode-trapping fungus Drechslerella dactyloides.</title>
        <authorList>
            <person name="Wang R."/>
            <person name="Zhang L."/>
            <person name="Tang P."/>
            <person name="Li S."/>
            <person name="Liang L."/>
        </authorList>
    </citation>
    <scope>NUCLEOTIDE SEQUENCE</scope>
    <source>
        <strain evidence="16">YMF1.00031</strain>
    </source>
</reference>
<dbReference type="GO" id="GO:0000285">
    <property type="term" value="F:1-phosphatidylinositol-3-phosphate 5-kinase activity"/>
    <property type="evidence" value="ECO:0007669"/>
    <property type="project" value="UniProtKB-EC"/>
</dbReference>
<keyword evidence="8" id="KW-0862">Zinc</keyword>
<feature type="region of interest" description="Disordered" evidence="13">
    <location>
        <begin position="1835"/>
        <end position="1879"/>
    </location>
</feature>
<dbReference type="Pfam" id="PF00118">
    <property type="entry name" value="Cpn60_TCP1"/>
    <property type="match status" value="1"/>
</dbReference>
<evidence type="ECO:0000256" key="1">
    <source>
        <dbReference type="ARBA" id="ARBA00000768"/>
    </source>
</evidence>
<comment type="caution">
    <text evidence="16">The sequence shown here is derived from an EMBL/GenBank/DDBJ whole genome shotgun (WGS) entry which is preliminary data.</text>
</comment>
<feature type="region of interest" description="Disordered" evidence="13">
    <location>
        <begin position="1"/>
        <end position="48"/>
    </location>
</feature>
<dbReference type="SUPFAM" id="SSF57903">
    <property type="entry name" value="FYVE/PHD zinc finger"/>
    <property type="match status" value="1"/>
</dbReference>
<evidence type="ECO:0000313" key="16">
    <source>
        <dbReference type="EMBL" id="KAJ6256738.1"/>
    </source>
</evidence>
<dbReference type="InterPro" id="IPR027483">
    <property type="entry name" value="PInositol-4-P-4/5-kinase_C_sf"/>
</dbReference>
<feature type="compositionally biased region" description="Basic and acidic residues" evidence="13">
    <location>
        <begin position="2105"/>
        <end position="2115"/>
    </location>
</feature>
<feature type="region of interest" description="Disordered" evidence="13">
    <location>
        <begin position="2228"/>
        <end position="2326"/>
    </location>
</feature>
<dbReference type="EC" id="2.7.1.150" evidence="2"/>
<evidence type="ECO:0000259" key="15">
    <source>
        <dbReference type="PROSITE" id="PS51455"/>
    </source>
</evidence>
<accession>A0AAD6IQY1</accession>
<evidence type="ECO:0000256" key="12">
    <source>
        <dbReference type="PROSITE-ProRule" id="PRU00781"/>
    </source>
</evidence>
<dbReference type="SUPFAM" id="SSF56104">
    <property type="entry name" value="SAICAR synthase-like"/>
    <property type="match status" value="1"/>
</dbReference>
<feature type="compositionally biased region" description="Basic and acidic residues" evidence="13">
    <location>
        <begin position="2123"/>
        <end position="2142"/>
    </location>
</feature>
<evidence type="ECO:0000256" key="2">
    <source>
        <dbReference type="ARBA" id="ARBA00012009"/>
    </source>
</evidence>
<feature type="compositionally biased region" description="Basic and acidic residues" evidence="13">
    <location>
        <begin position="237"/>
        <end position="250"/>
    </location>
</feature>
<dbReference type="Proteomes" id="UP001221413">
    <property type="component" value="Unassembled WGS sequence"/>
</dbReference>
<dbReference type="FunFam" id="3.50.7.10:FF:000007">
    <property type="entry name" value="1-phosphatidylinositol 3-phosphate 5-kinase isoform X1"/>
    <property type="match status" value="1"/>
</dbReference>
<feature type="compositionally biased region" description="Polar residues" evidence="13">
    <location>
        <begin position="1864"/>
        <end position="1879"/>
    </location>
</feature>
<feature type="compositionally biased region" description="Basic residues" evidence="13">
    <location>
        <begin position="32"/>
        <end position="41"/>
    </location>
</feature>
<evidence type="ECO:0000256" key="4">
    <source>
        <dbReference type="ARBA" id="ARBA00022723"/>
    </source>
</evidence>
<dbReference type="Pfam" id="PF01363">
    <property type="entry name" value="FYVE"/>
    <property type="match status" value="1"/>
</dbReference>
<keyword evidence="17" id="KW-1185">Reference proteome</keyword>
<dbReference type="FunFam" id="3.30.800.10:FF:000005">
    <property type="entry name" value="1-phosphatidylinositol-3-phosphate 5-kinase (Fab1)"/>
    <property type="match status" value="1"/>
</dbReference>
<evidence type="ECO:0000256" key="8">
    <source>
        <dbReference type="ARBA" id="ARBA00022833"/>
    </source>
</evidence>
<keyword evidence="7 12" id="KW-0418">Kinase</keyword>
<evidence type="ECO:0000256" key="6">
    <source>
        <dbReference type="ARBA" id="ARBA00022771"/>
    </source>
</evidence>
<feature type="compositionally biased region" description="Low complexity" evidence="13">
    <location>
        <begin position="743"/>
        <end position="756"/>
    </location>
</feature>
<protein>
    <recommendedName>
        <fullName evidence="2">1-phosphatidylinositol-3-phosphate 5-kinase</fullName>
        <ecNumber evidence="2">2.7.1.150</ecNumber>
    </recommendedName>
    <alternativeName>
        <fullName evidence="10">Type III PIP kinase</fullName>
    </alternativeName>
</protein>
<keyword evidence="6 11" id="KW-0863">Zinc-finger</keyword>
<keyword evidence="4" id="KW-0479">Metal-binding</keyword>
<feature type="region of interest" description="Disordered" evidence="13">
    <location>
        <begin position="315"/>
        <end position="378"/>
    </location>
</feature>
<feature type="compositionally biased region" description="Polar residues" evidence="13">
    <location>
        <begin position="1835"/>
        <end position="1849"/>
    </location>
</feature>
<dbReference type="GO" id="GO:0008270">
    <property type="term" value="F:zinc ion binding"/>
    <property type="evidence" value="ECO:0007669"/>
    <property type="project" value="UniProtKB-KW"/>
</dbReference>
<feature type="compositionally biased region" description="Polar residues" evidence="13">
    <location>
        <begin position="1"/>
        <end position="11"/>
    </location>
</feature>